<dbReference type="Gene3D" id="3.90.650.10">
    <property type="entry name" value="PurM-like C-terminal domain"/>
    <property type="match status" value="1"/>
</dbReference>
<proteinExistence type="predicted"/>
<dbReference type="GO" id="GO:0004642">
    <property type="term" value="F:phosphoribosylformylglycinamidine synthase activity"/>
    <property type="evidence" value="ECO:0007669"/>
    <property type="project" value="InterPro"/>
</dbReference>
<dbReference type="GO" id="GO:0006189">
    <property type="term" value="P:'de novo' IMP biosynthetic process"/>
    <property type="evidence" value="ECO:0007669"/>
    <property type="project" value="InterPro"/>
</dbReference>
<dbReference type="PANTHER" id="PTHR43555:SF1">
    <property type="entry name" value="PHOSPHORIBOSYLFORMYLGLYCINAMIDINE SYNTHASE SUBUNIT PURL"/>
    <property type="match status" value="1"/>
</dbReference>
<organism evidence="4">
    <name type="scientific">marine sediment metagenome</name>
    <dbReference type="NCBI Taxonomy" id="412755"/>
    <lineage>
        <taxon>unclassified sequences</taxon>
        <taxon>metagenomes</taxon>
        <taxon>ecological metagenomes</taxon>
    </lineage>
</organism>
<sequence length="234" mass="25514">CVEGMAEACRILGTPVTGGNVSFYNENPKGAIDPTPVVGMLGLLEDMDRYCSPDFKREGDLVILLGECKDDLGGSEYLKLIFGLKMGDSPPIDLKREKAVQRTCLEAIKAGLINSAHDCSEGGLAVTLAECCILNSSQKIGAIIDLLPSHFPFSLGTDGLFFGETQSRIVVSCRPEYFNQIRDLAHKNKAPLAKLGKIEGDKLIIGIKGKRLIDIGLDELEKLWRRALSRHIQV</sequence>
<feature type="domain" description="PurM-like N-terminal" evidence="2">
    <location>
        <begin position="2"/>
        <end position="43"/>
    </location>
</feature>
<accession>X1PGH9</accession>
<evidence type="ECO:0000313" key="4">
    <source>
        <dbReference type="EMBL" id="GAI29984.1"/>
    </source>
</evidence>
<dbReference type="InterPro" id="IPR036676">
    <property type="entry name" value="PurM-like_C_sf"/>
</dbReference>
<keyword evidence="1" id="KW-0963">Cytoplasm</keyword>
<dbReference type="Pfam" id="PF00586">
    <property type="entry name" value="AIRS"/>
    <property type="match status" value="1"/>
</dbReference>
<dbReference type="SUPFAM" id="SSF55326">
    <property type="entry name" value="PurM N-terminal domain-like"/>
    <property type="match status" value="1"/>
</dbReference>
<name>X1PGH9_9ZZZZ</name>
<protein>
    <recommendedName>
        <fullName evidence="5">PurM-like C-terminal domain-containing protein</fullName>
    </recommendedName>
</protein>
<dbReference type="Gene3D" id="3.30.1330.10">
    <property type="entry name" value="PurM-like, N-terminal domain"/>
    <property type="match status" value="1"/>
</dbReference>
<evidence type="ECO:0000259" key="3">
    <source>
        <dbReference type="Pfam" id="PF02769"/>
    </source>
</evidence>
<dbReference type="InterPro" id="IPR016188">
    <property type="entry name" value="PurM-like_N"/>
</dbReference>
<feature type="non-terminal residue" evidence="4">
    <location>
        <position position="1"/>
    </location>
</feature>
<evidence type="ECO:0008006" key="5">
    <source>
        <dbReference type="Google" id="ProtNLM"/>
    </source>
</evidence>
<gene>
    <name evidence="4" type="ORF">S06H3_28589</name>
</gene>
<evidence type="ECO:0000256" key="1">
    <source>
        <dbReference type="ARBA" id="ARBA00022490"/>
    </source>
</evidence>
<dbReference type="InterPro" id="IPR036921">
    <property type="entry name" value="PurM-like_N_sf"/>
</dbReference>
<dbReference type="EMBL" id="BARV01016697">
    <property type="protein sequence ID" value="GAI29984.1"/>
    <property type="molecule type" value="Genomic_DNA"/>
</dbReference>
<dbReference type="InterPro" id="IPR010074">
    <property type="entry name" value="PRibForGlyAmidine_synth_PurL"/>
</dbReference>
<feature type="domain" description="PurM-like C-terminal" evidence="3">
    <location>
        <begin position="57"/>
        <end position="202"/>
    </location>
</feature>
<dbReference type="CDD" id="cd02204">
    <property type="entry name" value="PurL_repeat2"/>
    <property type="match status" value="1"/>
</dbReference>
<dbReference type="InterPro" id="IPR010918">
    <property type="entry name" value="PurM-like_C_dom"/>
</dbReference>
<evidence type="ECO:0000259" key="2">
    <source>
        <dbReference type="Pfam" id="PF00586"/>
    </source>
</evidence>
<comment type="caution">
    <text evidence="4">The sequence shown here is derived from an EMBL/GenBank/DDBJ whole genome shotgun (WGS) entry which is preliminary data.</text>
</comment>
<reference evidence="4" key="1">
    <citation type="journal article" date="2014" name="Front. Microbiol.">
        <title>High frequency of phylogenetically diverse reductive dehalogenase-homologous genes in deep subseafloor sedimentary metagenomes.</title>
        <authorList>
            <person name="Kawai M."/>
            <person name="Futagami T."/>
            <person name="Toyoda A."/>
            <person name="Takaki Y."/>
            <person name="Nishi S."/>
            <person name="Hori S."/>
            <person name="Arai W."/>
            <person name="Tsubouchi T."/>
            <person name="Morono Y."/>
            <person name="Uchiyama I."/>
            <person name="Ito T."/>
            <person name="Fujiyama A."/>
            <person name="Inagaki F."/>
            <person name="Takami H."/>
        </authorList>
    </citation>
    <scope>NUCLEOTIDE SEQUENCE</scope>
    <source>
        <strain evidence="4">Expedition CK06-06</strain>
    </source>
</reference>
<dbReference type="PANTHER" id="PTHR43555">
    <property type="entry name" value="PHOSPHORIBOSYLFORMYLGLYCINAMIDINE SYNTHASE SUBUNIT PURL"/>
    <property type="match status" value="1"/>
</dbReference>
<dbReference type="Pfam" id="PF02769">
    <property type="entry name" value="AIRS_C"/>
    <property type="match status" value="1"/>
</dbReference>
<dbReference type="AlphaFoldDB" id="X1PGH9"/>
<dbReference type="SUPFAM" id="SSF56042">
    <property type="entry name" value="PurM C-terminal domain-like"/>
    <property type="match status" value="1"/>
</dbReference>